<keyword evidence="1 4" id="KW-0489">Methyltransferase</keyword>
<proteinExistence type="predicted"/>
<keyword evidence="5" id="KW-1185">Reference proteome</keyword>
<dbReference type="Gene3D" id="3.40.50.150">
    <property type="entry name" value="Vaccinia Virus protein VP39"/>
    <property type="match status" value="1"/>
</dbReference>
<dbReference type="EMBL" id="FMXP01000014">
    <property type="protein sequence ID" value="SDB24045.1"/>
    <property type="molecule type" value="Genomic_DNA"/>
</dbReference>
<dbReference type="eggNOG" id="COG0270">
    <property type="taxonomic scope" value="Bacteria"/>
</dbReference>
<reference evidence="4 5" key="1">
    <citation type="submission" date="2016-10" db="EMBL/GenBank/DDBJ databases">
        <authorList>
            <person name="de Groot N.N."/>
        </authorList>
    </citation>
    <scope>NUCLEOTIDE SEQUENCE [LARGE SCALE GENOMIC DNA]</scope>
    <source>
        <strain evidence="4 5">A-4</strain>
    </source>
</reference>
<accession>A0A1G6BTU6</accession>
<dbReference type="STRING" id="439219.SAMN02910293_01213"/>
<keyword evidence="2" id="KW-0808">Transferase</keyword>
<dbReference type="GO" id="GO:0009307">
    <property type="term" value="P:DNA restriction-modification system"/>
    <property type="evidence" value="ECO:0007669"/>
    <property type="project" value="UniProtKB-KW"/>
</dbReference>
<dbReference type="InterPro" id="IPR001525">
    <property type="entry name" value="C5_MeTfrase"/>
</dbReference>
<name>A0A1G6BTU6_9STRE</name>
<dbReference type="InterPro" id="IPR029063">
    <property type="entry name" value="SAM-dependent_MTases_sf"/>
</dbReference>
<dbReference type="Proteomes" id="UP000182508">
    <property type="component" value="Unassembled WGS sequence"/>
</dbReference>
<dbReference type="RefSeq" id="WP_018164060.1">
    <property type="nucleotide sequence ID" value="NZ_FMXP01000014.1"/>
</dbReference>
<dbReference type="Pfam" id="PF00145">
    <property type="entry name" value="DNA_methylase"/>
    <property type="match status" value="1"/>
</dbReference>
<organism evidence="4 5">
    <name type="scientific">Streptococcus henryi</name>
    <dbReference type="NCBI Taxonomy" id="439219"/>
    <lineage>
        <taxon>Bacteria</taxon>
        <taxon>Bacillati</taxon>
        <taxon>Bacillota</taxon>
        <taxon>Bacilli</taxon>
        <taxon>Lactobacillales</taxon>
        <taxon>Streptococcaceae</taxon>
        <taxon>Streptococcus</taxon>
    </lineage>
</organism>
<protein>
    <submittedName>
        <fullName evidence="4">C-5 cytosine-specific DNA methylase</fullName>
    </submittedName>
</protein>
<dbReference type="GO" id="GO:0008168">
    <property type="term" value="F:methyltransferase activity"/>
    <property type="evidence" value="ECO:0007669"/>
    <property type="project" value="UniProtKB-KW"/>
</dbReference>
<sequence length="81" mass="9097">MFAGVADIRQGFEDMNTRCAFSSEWDKFSAKTYKANYGEVPFGGITKINVEDIPKHDVLLAGFPYQLFSNIGKREGFGHET</sequence>
<evidence type="ECO:0000313" key="4">
    <source>
        <dbReference type="EMBL" id="SDB24045.1"/>
    </source>
</evidence>
<keyword evidence="3" id="KW-0680">Restriction system</keyword>
<evidence type="ECO:0000256" key="3">
    <source>
        <dbReference type="ARBA" id="ARBA00022747"/>
    </source>
</evidence>
<dbReference type="SUPFAM" id="SSF53335">
    <property type="entry name" value="S-adenosyl-L-methionine-dependent methyltransferases"/>
    <property type="match status" value="1"/>
</dbReference>
<evidence type="ECO:0000256" key="1">
    <source>
        <dbReference type="ARBA" id="ARBA00022603"/>
    </source>
</evidence>
<gene>
    <name evidence="4" type="ORF">SAMN02910293_01213</name>
</gene>
<evidence type="ECO:0000313" key="5">
    <source>
        <dbReference type="Proteomes" id="UP000182508"/>
    </source>
</evidence>
<evidence type="ECO:0000256" key="2">
    <source>
        <dbReference type="ARBA" id="ARBA00022679"/>
    </source>
</evidence>
<dbReference type="GO" id="GO:0032259">
    <property type="term" value="P:methylation"/>
    <property type="evidence" value="ECO:0007669"/>
    <property type="project" value="UniProtKB-KW"/>
</dbReference>
<dbReference type="AlphaFoldDB" id="A0A1G6BTU6"/>